<dbReference type="OrthoDB" id="1937934at2759"/>
<dbReference type="InterPro" id="IPR004087">
    <property type="entry name" value="KH_dom"/>
</dbReference>
<keyword evidence="5" id="KW-1185">Reference proteome</keyword>
<feature type="domain" description="K Homology" evidence="2">
    <location>
        <begin position="149"/>
        <end position="231"/>
    </location>
</feature>
<protein>
    <submittedName>
        <fullName evidence="3">KH domain-containing protein</fullName>
    </submittedName>
</protein>
<dbReference type="GO" id="GO:0003723">
    <property type="term" value="F:RNA binding"/>
    <property type="evidence" value="ECO:0007669"/>
    <property type="project" value="UniProtKB-UniRule"/>
</dbReference>
<evidence type="ECO:0000313" key="4">
    <source>
        <dbReference type="EMBL" id="KAH0570048.1"/>
    </source>
</evidence>
<reference evidence="3 4" key="1">
    <citation type="journal article" date="2014" name="PLoS Genet.">
        <title>The Genome of Spironucleus salmonicida Highlights a Fish Pathogen Adapted to Fluctuating Environments.</title>
        <authorList>
            <person name="Xu F."/>
            <person name="Jerlstrom-Hultqvist J."/>
            <person name="Einarsson E."/>
            <person name="Astvaldsson A."/>
            <person name="Svard S.G."/>
            <person name="Andersson J.O."/>
        </authorList>
    </citation>
    <scope>NUCLEOTIDE SEQUENCE</scope>
    <source>
        <strain evidence="4">ATCC 50377</strain>
    </source>
</reference>
<accession>V6LE74</accession>
<evidence type="ECO:0000313" key="5">
    <source>
        <dbReference type="Proteomes" id="UP000018208"/>
    </source>
</evidence>
<evidence type="ECO:0000256" key="1">
    <source>
        <dbReference type="PROSITE-ProRule" id="PRU00117"/>
    </source>
</evidence>
<dbReference type="Gene3D" id="3.30.1370.10">
    <property type="entry name" value="K Homology domain, type 1"/>
    <property type="match status" value="1"/>
</dbReference>
<dbReference type="VEuPathDB" id="GiardiaDB:SS50377_28022"/>
<dbReference type="Pfam" id="PF00013">
    <property type="entry name" value="KH_1"/>
    <property type="match status" value="1"/>
</dbReference>
<dbReference type="EMBL" id="KI546159">
    <property type="protein sequence ID" value="EST42578.1"/>
    <property type="molecule type" value="Genomic_DNA"/>
</dbReference>
<dbReference type="Proteomes" id="UP000018208">
    <property type="component" value="Unassembled WGS sequence"/>
</dbReference>
<dbReference type="AlphaFoldDB" id="V6LE74"/>
<dbReference type="PROSITE" id="PS50084">
    <property type="entry name" value="KH_TYPE_1"/>
    <property type="match status" value="1"/>
</dbReference>
<evidence type="ECO:0000259" key="2">
    <source>
        <dbReference type="SMART" id="SM00322"/>
    </source>
</evidence>
<dbReference type="SMART" id="SM00322">
    <property type="entry name" value="KH"/>
    <property type="match status" value="2"/>
</dbReference>
<dbReference type="InterPro" id="IPR036612">
    <property type="entry name" value="KH_dom_type_1_sf"/>
</dbReference>
<keyword evidence="1" id="KW-0694">RNA-binding</keyword>
<dbReference type="InterPro" id="IPR004088">
    <property type="entry name" value="KH_dom_type_1"/>
</dbReference>
<organism evidence="3">
    <name type="scientific">Spironucleus salmonicida</name>
    <dbReference type="NCBI Taxonomy" id="348837"/>
    <lineage>
        <taxon>Eukaryota</taxon>
        <taxon>Metamonada</taxon>
        <taxon>Diplomonadida</taxon>
        <taxon>Hexamitidae</taxon>
        <taxon>Hexamitinae</taxon>
        <taxon>Spironucleus</taxon>
    </lineage>
</organism>
<dbReference type="CDD" id="cd00105">
    <property type="entry name" value="KH-I"/>
    <property type="match status" value="1"/>
</dbReference>
<name>V6LE74_9EUKA</name>
<feature type="domain" description="K Homology" evidence="2">
    <location>
        <begin position="3"/>
        <end position="70"/>
    </location>
</feature>
<gene>
    <name evidence="3" type="ORF">SS50377_17895</name>
    <name evidence="4" type="ORF">SS50377_28022</name>
</gene>
<dbReference type="EMBL" id="AUWU02000008">
    <property type="protein sequence ID" value="KAH0570048.1"/>
    <property type="molecule type" value="Genomic_DNA"/>
</dbReference>
<proteinExistence type="predicted"/>
<evidence type="ECO:0000313" key="3">
    <source>
        <dbReference type="EMBL" id="EST42578.1"/>
    </source>
</evidence>
<dbReference type="SUPFAM" id="SSF54791">
    <property type="entry name" value="Eukaryotic type KH-domain (KH-domain type I)"/>
    <property type="match status" value="1"/>
</dbReference>
<reference evidence="4" key="2">
    <citation type="submission" date="2020-12" db="EMBL/GenBank/DDBJ databases">
        <title>New Spironucleus salmonicida genome in near-complete chromosomes.</title>
        <authorList>
            <person name="Xu F."/>
            <person name="Kurt Z."/>
            <person name="Jimenez-Gonzalez A."/>
            <person name="Astvaldsson A."/>
            <person name="Andersson J.O."/>
            <person name="Svard S.G."/>
        </authorList>
    </citation>
    <scope>NUCLEOTIDE SEQUENCE</scope>
    <source>
        <strain evidence="4">ATCC 50377</strain>
    </source>
</reference>
<sequence>MQKQTQKRIYLTPDEVPYLIGPRGETVNNIRRISEAKVRFDKESDQDYAEIKGSNAAILKAVQLIQEKRDTFKRSVPAIYQPKEPLNAQFSAQIELPVGASRFYQGAGRAVFKENAQYVRVEKTYLIIKCPSQQILDQTVQEIKQKVSNFACVAIPAPVWAVGRIIGRQGDGIIKINNQVNQLTGGTCLVFFPDVGQSDGILSYAIVSSDDYKATQACCNVIISRLAAITEQGGVICDMFPSYQFTLRQIQLQSFHCQIYLMRLQSSQNVKIKILDGDYFVQSFLSQEIIASTPLYLPNIVDQKQQILDPEKPDLYVPLPLVLDTIKTIQTTEVPHLFLPNHISFPVSKFPPPSNLTNQQPVDRKFLVVSAGSEDLESAEFWKNLSYQAFNQLSTQFFTTDSSIIDFCDIEFQAFPGRSVLMPKSNQTASSHSELSESLQKRDLTSRFIAGVENIYYNQLLKSSQLIHYWRVNLCQNLKICGNQEIWTRIQIEKHVGVLNRPVQQSDLEGIIDFPEKVQVSRRAICVQIMVHLNGFVDGKKNDLLVLLKTRPRHNNCERFEEYLKKIEELSSQDAFVSQSSFEDEDEEIRYGIASLPLPQFKQPDIFEINEEMNQQSESICAGPISGLYAPNKATKGQFISSVDLCLEQSTATLVECRYKFHKNLAIQHSDIVDFGGNNGSKKKFVLCLQPNFGTYWGCEGVRNVGFDAREQDYGEKLRDFVQECIEVVQ</sequence>